<dbReference type="SUPFAM" id="SSF54534">
    <property type="entry name" value="FKBP-like"/>
    <property type="match status" value="2"/>
</dbReference>
<keyword evidence="1" id="KW-0697">Rotamase</keyword>
<dbReference type="EMBL" id="SIRT01000003">
    <property type="protein sequence ID" value="TBN04699.1"/>
    <property type="molecule type" value="Genomic_DNA"/>
</dbReference>
<evidence type="ECO:0000259" key="3">
    <source>
        <dbReference type="PROSITE" id="PS50198"/>
    </source>
</evidence>
<organism evidence="4 5">
    <name type="scientific">Hyunsoonleella flava</name>
    <dbReference type="NCBI Taxonomy" id="2527939"/>
    <lineage>
        <taxon>Bacteria</taxon>
        <taxon>Pseudomonadati</taxon>
        <taxon>Bacteroidota</taxon>
        <taxon>Flavobacteriia</taxon>
        <taxon>Flavobacteriales</taxon>
        <taxon>Flavobacteriaceae</taxon>
    </lineage>
</organism>
<evidence type="ECO:0000313" key="5">
    <source>
        <dbReference type="Proteomes" id="UP000291142"/>
    </source>
</evidence>
<dbReference type="Gene3D" id="3.10.50.40">
    <property type="match status" value="3"/>
</dbReference>
<sequence length="648" mass="74738">MKLKSLVLIILLLSISFGFAQVQHKDVLFTVADEPVYVSEFLRVYNKNLNLVQDESQKDIEEYLKLFVNYKLKLKEAKAQGLHKKSTYQRELGTYKKQLAKNYMTDADVNDALVREAYEHMTKDINANHILVRVAHDANPEDTLAAYNRIEDLRLRVLNDGFETTRKQVHNGETVFGEELGWFSAFKMVYEFEKAAYQTSVGEISQPFRTGFGYHIIKVLDKRKARGERTVKHIMIRPKENDTVFDAEKRIREIHKKIQQGEEFEALAKEFSDDKNSAPRGGLLKAFSSGQLSVPEFEDIAFGLQNEGDISKPVKTEFGWHIIKLVNAKPIGAFEEIKPELEQKVKRDSRSKLIEKALISKLKEKYDIADKIPDLSYFVSILNEDFYQRTWKLPEDFKGDVPLLKIGDKQLTNADFADMLLSQQKRIIGKKSFDKIVIDAYTSFLNSNLKQYQEENLENENEDYAHILSEYRDGLLLFDLMESTIWEAAKADSIEVEKFYVKNKENYVLPVRVYAEVASSNSKKVIKKVAKLMEKNMAAEDIKALVNTNGEINVIFTTDTMDVSHQALPKTFEMEKGVSKVYKHNNGFIVANVSEVLPKKQKPYEDVKGLVMSDYQTYKEDIWLEELKNKYKVVINNDALKRVKADVK</sequence>
<gene>
    <name evidence="4" type="ORF">EYD45_05405</name>
</gene>
<feature type="domain" description="PpiC" evidence="3">
    <location>
        <begin position="122"/>
        <end position="221"/>
    </location>
</feature>
<name>A0A4Q9FFT9_9FLAO</name>
<dbReference type="AlphaFoldDB" id="A0A4Q9FFT9"/>
<dbReference type="Gene3D" id="1.10.4030.10">
    <property type="entry name" value="Porin chaperone SurA, peptide-binding domain"/>
    <property type="match status" value="1"/>
</dbReference>
<dbReference type="OrthoDB" id="14196at2"/>
<feature type="domain" description="PpiC" evidence="3">
    <location>
        <begin position="226"/>
        <end position="327"/>
    </location>
</feature>
<dbReference type="PROSITE" id="PS50198">
    <property type="entry name" value="PPIC_PPIASE_2"/>
    <property type="match status" value="2"/>
</dbReference>
<dbReference type="InterPro" id="IPR000297">
    <property type="entry name" value="PPIase_PpiC"/>
</dbReference>
<evidence type="ECO:0000256" key="1">
    <source>
        <dbReference type="PROSITE-ProRule" id="PRU00278"/>
    </source>
</evidence>
<dbReference type="Pfam" id="PF13145">
    <property type="entry name" value="Rotamase_2"/>
    <property type="match status" value="1"/>
</dbReference>
<feature type="signal peptide" evidence="2">
    <location>
        <begin position="1"/>
        <end position="20"/>
    </location>
</feature>
<protein>
    <submittedName>
        <fullName evidence="4">Peptidylprolyl isomerase</fullName>
    </submittedName>
</protein>
<proteinExistence type="predicted"/>
<dbReference type="PANTHER" id="PTHR47245">
    <property type="entry name" value="PEPTIDYLPROLYL ISOMERASE"/>
    <property type="match status" value="1"/>
</dbReference>
<reference evidence="4 5" key="1">
    <citation type="submission" date="2019-02" db="EMBL/GenBank/DDBJ databases">
        <title>Hyunsoonleella sp., isolated from marine sediment.</title>
        <authorList>
            <person name="Liu B.-T."/>
        </authorList>
    </citation>
    <scope>NUCLEOTIDE SEQUENCE [LARGE SCALE GENOMIC DNA]</scope>
    <source>
        <strain evidence="4 5">T58</strain>
    </source>
</reference>
<dbReference type="Pfam" id="PF00639">
    <property type="entry name" value="Rotamase"/>
    <property type="match status" value="2"/>
</dbReference>
<dbReference type="Proteomes" id="UP000291142">
    <property type="component" value="Unassembled WGS sequence"/>
</dbReference>
<dbReference type="GO" id="GO:0003755">
    <property type="term" value="F:peptidyl-prolyl cis-trans isomerase activity"/>
    <property type="evidence" value="ECO:0007669"/>
    <property type="project" value="UniProtKB-KW"/>
</dbReference>
<accession>A0A4Q9FFT9</accession>
<comment type="caution">
    <text evidence="4">The sequence shown here is derived from an EMBL/GenBank/DDBJ whole genome shotgun (WGS) entry which is preliminary data.</text>
</comment>
<evidence type="ECO:0000256" key="2">
    <source>
        <dbReference type="SAM" id="SignalP"/>
    </source>
</evidence>
<dbReference type="InterPro" id="IPR046357">
    <property type="entry name" value="PPIase_dom_sf"/>
</dbReference>
<keyword evidence="5" id="KW-1185">Reference proteome</keyword>
<feature type="chain" id="PRO_5021004411" evidence="2">
    <location>
        <begin position="21"/>
        <end position="648"/>
    </location>
</feature>
<evidence type="ECO:0000313" key="4">
    <source>
        <dbReference type="EMBL" id="TBN04699.1"/>
    </source>
</evidence>
<dbReference type="RefSeq" id="WP_130963359.1">
    <property type="nucleotide sequence ID" value="NZ_SIRT01000003.1"/>
</dbReference>
<keyword evidence="1 4" id="KW-0413">Isomerase</keyword>
<dbReference type="InterPro" id="IPR050245">
    <property type="entry name" value="PrsA_foldase"/>
</dbReference>
<keyword evidence="2" id="KW-0732">Signal</keyword>
<dbReference type="PANTHER" id="PTHR47245:SF2">
    <property type="entry name" value="PEPTIDYL-PROLYL CIS-TRANS ISOMERASE HP_0175-RELATED"/>
    <property type="match status" value="1"/>
</dbReference>